<name>A0AA37MME3_SEGBR</name>
<feature type="compositionally biased region" description="Basic residues" evidence="3">
    <location>
        <begin position="40"/>
        <end position="54"/>
    </location>
</feature>
<gene>
    <name evidence="6" type="ORF">CIK91_13990</name>
    <name evidence="5" type="ORF">PRRU23_25220</name>
</gene>
<feature type="compositionally biased region" description="Basic and acidic residues" evidence="3">
    <location>
        <begin position="1"/>
        <end position="39"/>
    </location>
</feature>
<evidence type="ECO:0000256" key="1">
    <source>
        <dbReference type="ARBA" id="ARBA00038283"/>
    </source>
</evidence>
<reference evidence="5" key="2">
    <citation type="submission" date="2021-08" db="EMBL/GenBank/DDBJ databases">
        <title>Prevotella lacticifex sp. nov., isolated from rumen of cow.</title>
        <authorList>
            <person name="Shinkai T."/>
            <person name="Ikeyama N."/>
            <person name="Kumagai M."/>
            <person name="Ohmori H."/>
            <person name="Sakamoto M."/>
            <person name="Ohkuma M."/>
            <person name="Mitsumori M."/>
        </authorList>
    </citation>
    <scope>NUCLEOTIDE SEQUENCE</scope>
    <source>
        <strain evidence="5">DSM 11371</strain>
    </source>
</reference>
<evidence type="ECO:0000256" key="2">
    <source>
        <dbReference type="SAM" id="Coils"/>
    </source>
</evidence>
<evidence type="ECO:0000313" key="7">
    <source>
        <dbReference type="Proteomes" id="UP000216189"/>
    </source>
</evidence>
<dbReference type="AlphaFoldDB" id="A0AA37MME3"/>
<comment type="similarity">
    <text evidence="1">Belongs to the initiator RepB protein family.</text>
</comment>
<dbReference type="GO" id="GO:0006270">
    <property type="term" value="P:DNA replication initiation"/>
    <property type="evidence" value="ECO:0007669"/>
    <property type="project" value="InterPro"/>
</dbReference>
<accession>A0AA37MME3</accession>
<dbReference type="Pfam" id="PF21205">
    <property type="entry name" value="Rep3_C"/>
    <property type="match status" value="1"/>
</dbReference>
<evidence type="ECO:0000256" key="3">
    <source>
        <dbReference type="SAM" id="MobiDB-lite"/>
    </source>
</evidence>
<protein>
    <submittedName>
        <fullName evidence="6">Replication initiation protein</fullName>
    </submittedName>
</protein>
<dbReference type="InterPro" id="IPR036388">
    <property type="entry name" value="WH-like_DNA-bd_sf"/>
</dbReference>
<dbReference type="InterPro" id="IPR000525">
    <property type="entry name" value="Initiator_Rep_WH1"/>
</dbReference>
<evidence type="ECO:0000313" key="5">
    <source>
        <dbReference type="EMBL" id="GJG28822.1"/>
    </source>
</evidence>
<evidence type="ECO:0000259" key="4">
    <source>
        <dbReference type="Pfam" id="PF01051"/>
    </source>
</evidence>
<dbReference type="EMBL" id="NPJF01000073">
    <property type="protein sequence ID" value="OYP53079.1"/>
    <property type="molecule type" value="Genomic_DNA"/>
</dbReference>
<feature type="region of interest" description="Disordered" evidence="3">
    <location>
        <begin position="1"/>
        <end position="54"/>
    </location>
</feature>
<proteinExistence type="inferred from homology"/>
<dbReference type="EMBL" id="BPTR01000001">
    <property type="protein sequence ID" value="GJG28822.1"/>
    <property type="molecule type" value="Genomic_DNA"/>
</dbReference>
<organism evidence="5 8">
    <name type="scientific">Segatella bryantii</name>
    <name type="common">Prevotella bryantii</name>
    <dbReference type="NCBI Taxonomy" id="77095"/>
    <lineage>
        <taxon>Bacteria</taxon>
        <taxon>Pseudomonadati</taxon>
        <taxon>Bacteroidota</taxon>
        <taxon>Bacteroidia</taxon>
        <taxon>Bacteroidales</taxon>
        <taxon>Prevotellaceae</taxon>
        <taxon>Segatella</taxon>
    </lineage>
</organism>
<dbReference type="Proteomes" id="UP000216189">
    <property type="component" value="Unassembled WGS sequence"/>
</dbReference>
<comment type="caution">
    <text evidence="5">The sequence shown here is derived from an EMBL/GenBank/DDBJ whole genome shotgun (WGS) entry which is preliminary data.</text>
</comment>
<dbReference type="GeneID" id="72478238"/>
<evidence type="ECO:0000313" key="8">
    <source>
        <dbReference type="Proteomes" id="UP000887043"/>
    </source>
</evidence>
<keyword evidence="7" id="KW-1185">Reference proteome</keyword>
<dbReference type="Gene3D" id="1.10.10.10">
    <property type="entry name" value="Winged helix-like DNA-binding domain superfamily/Winged helix DNA-binding domain"/>
    <property type="match status" value="1"/>
</dbReference>
<dbReference type="InterPro" id="IPR036390">
    <property type="entry name" value="WH_DNA-bd_sf"/>
</dbReference>
<dbReference type="Proteomes" id="UP000887043">
    <property type="component" value="Unassembled WGS sequence"/>
</dbReference>
<dbReference type="GO" id="GO:0003887">
    <property type="term" value="F:DNA-directed DNA polymerase activity"/>
    <property type="evidence" value="ECO:0007669"/>
    <property type="project" value="InterPro"/>
</dbReference>
<dbReference type="Pfam" id="PF01051">
    <property type="entry name" value="Rep3_N"/>
    <property type="match status" value="1"/>
</dbReference>
<reference evidence="6 7" key="1">
    <citation type="submission" date="2017-08" db="EMBL/GenBank/DDBJ databases">
        <title>Comparative genomics of non-oral Prevotella species.</title>
        <authorList>
            <person name="Accetto T."/>
            <person name="Nograsek B."/>
            <person name="Avgustin G."/>
        </authorList>
    </citation>
    <scope>NUCLEOTIDE SEQUENCE [LARGE SCALE GENOMIC DNA]</scope>
    <source>
        <strain evidence="6 7">TC1-1</strain>
    </source>
</reference>
<dbReference type="SUPFAM" id="SSF46785">
    <property type="entry name" value="Winged helix' DNA-binding domain"/>
    <property type="match status" value="1"/>
</dbReference>
<evidence type="ECO:0000313" key="6">
    <source>
        <dbReference type="EMBL" id="OYP53079.1"/>
    </source>
</evidence>
<feature type="domain" description="Initiator Rep protein WH1" evidence="4">
    <location>
        <begin position="79"/>
        <end position="236"/>
    </location>
</feature>
<sequence>MADKNTDEFKLTPDVGAKTDKPAKKEPASKKSSTKDTTKKKSTKKGGKGKKKDLRARNISSALIPIEEETWLVQPIAVTMMRHDYSLLQIRILVSVVESLQSILHGILNNARNPQLELFHTDELDEDGKMPVKIPFKSLGVDPNHYAQLKNSLKMLASIPVEIPYKSPEGRKYTKVTNLCDVYIPEDVHYDKYAVLKLDKGVAERLVSLDMGYHRLGKQIVFAVKNRYTQRIYMFIESWLDKGRTVIKTVEFRKMLRLEDNYKKFSDFCRRVLDPAKNELKDLADKGYCDCYFEYEKKYDHGQRGGEPDELIFNIFRAKNAINQQLEEMNKAQRERVARMLIDYFGFTPVNSKKLAQRITADSYPAVANKMQNLIDRFKTDPTIKDRAAYTFKSLDEVLKKYETPNTEFEVIEDEE</sequence>
<feature type="coiled-coil region" evidence="2">
    <location>
        <begin position="315"/>
        <end position="343"/>
    </location>
</feature>
<keyword evidence="2" id="KW-0175">Coiled coil</keyword>
<dbReference type="RefSeq" id="WP_006281681.1">
    <property type="nucleotide sequence ID" value="NZ_BPTR01000001.1"/>
</dbReference>